<feature type="transmembrane region" description="Helical" evidence="1">
    <location>
        <begin position="20"/>
        <end position="42"/>
    </location>
</feature>
<gene>
    <name evidence="2" type="ORF">F4562_002420</name>
</gene>
<evidence type="ECO:0008006" key="4">
    <source>
        <dbReference type="Google" id="ProtNLM"/>
    </source>
</evidence>
<protein>
    <recommendedName>
        <fullName evidence="4">Glycosyltransferase RgtA/B/C/D-like domain-containing protein</fullName>
    </recommendedName>
</protein>
<feature type="transmembrane region" description="Helical" evidence="1">
    <location>
        <begin position="78"/>
        <end position="97"/>
    </location>
</feature>
<keyword evidence="3" id="KW-1185">Reference proteome</keyword>
<feature type="transmembrane region" description="Helical" evidence="1">
    <location>
        <begin position="462"/>
        <end position="484"/>
    </location>
</feature>
<evidence type="ECO:0000313" key="2">
    <source>
        <dbReference type="EMBL" id="MBB5819358.1"/>
    </source>
</evidence>
<proteinExistence type="predicted"/>
<dbReference type="RefSeq" id="WP_184538668.1">
    <property type="nucleotide sequence ID" value="NZ_JACHMP010000001.1"/>
</dbReference>
<feature type="transmembrane region" description="Helical" evidence="1">
    <location>
        <begin position="48"/>
        <end position="66"/>
    </location>
</feature>
<feature type="transmembrane region" description="Helical" evidence="1">
    <location>
        <begin position="175"/>
        <end position="198"/>
    </location>
</feature>
<evidence type="ECO:0000256" key="1">
    <source>
        <dbReference type="SAM" id="Phobius"/>
    </source>
</evidence>
<dbReference type="AlphaFoldDB" id="A0A7W9MGG7"/>
<name>A0A7W9MGG7_9ACTN</name>
<feature type="transmembrane region" description="Helical" evidence="1">
    <location>
        <begin position="527"/>
        <end position="546"/>
    </location>
</feature>
<keyword evidence="1" id="KW-0812">Transmembrane</keyword>
<feature type="transmembrane region" description="Helical" evidence="1">
    <location>
        <begin position="403"/>
        <end position="421"/>
    </location>
</feature>
<reference evidence="2 3" key="1">
    <citation type="submission" date="2020-08" db="EMBL/GenBank/DDBJ databases">
        <title>Sequencing the genomes of 1000 actinobacteria strains.</title>
        <authorList>
            <person name="Klenk H.-P."/>
        </authorList>
    </citation>
    <scope>NUCLEOTIDE SEQUENCE [LARGE SCALE GENOMIC DNA]</scope>
    <source>
        <strain evidence="2 3">DSM 46887</strain>
    </source>
</reference>
<sequence length="717" mass="75064">MRIAWFDPARRPSAGRVLAVASVVPALVLAGWLLAGLPLLLLGVFRPLAVVPPGLLVIALLCRYGLRRLPETVEATAWQVTGVLGVALASGVCNALLHSEQLIVRRDPATYAQYAVWLARHGSLPVPADPQAFGGPDPGLRFDSVGFYDHGGAVVPQFMPGPPMVHAVGAWLGDLAGMLLVPPLLGAAAVLVLAGVVARLAGARWAPLAALAFAVSLPIVYTSRTTFSEIPSMIMLFGGLALLHDARVRLRSGVTGVGYLPSAPSGEDPRRVRAAQPGDALAGAALAGLVFGLAVLVRIDGLRDVLPVLGYAGLLVAVRRAGGREEGRLGLPLLAGLVTGAGLGLLAGRLLAAPYLEYLSGSLVPLLAICGAFAALMLAVVALAPRLAAPLRRLGRTPRLPEAAAAAVALIMVVFAARPWLQTVVRRPVTPEDQTTAQFITVIQRANGLSPDGTRLYYEDSLYWVVWYVGVPAVVLATLAAAVLARRLVRGTGAGWLLPLAVVGWTTVTTLYRPAITPDQPWAARRLVPVVVPGLVLLAVWGLRWVRDKARRSGYGPAAQARVAAAGAVLLLVPPVITTAGTFLTPVERGERAAVEAMCAALPPRASVLIVERVTGDRFTQVVRGTCGVPTARVPALRGDVPPGSEVLRLADRVRAAGRVPVLLAAGAAQLSAYGMPVRVMALRTRQDERSLISPPDTTWSLSVDVWMAVPRPAGSG</sequence>
<keyword evidence="1" id="KW-1133">Transmembrane helix</keyword>
<dbReference type="Proteomes" id="UP000540685">
    <property type="component" value="Unassembled WGS sequence"/>
</dbReference>
<keyword evidence="1" id="KW-0472">Membrane</keyword>
<feature type="transmembrane region" description="Helical" evidence="1">
    <location>
        <begin position="280"/>
        <end position="299"/>
    </location>
</feature>
<feature type="transmembrane region" description="Helical" evidence="1">
    <location>
        <begin position="329"/>
        <end position="351"/>
    </location>
</feature>
<accession>A0A7W9MGG7</accession>
<feature type="transmembrane region" description="Helical" evidence="1">
    <location>
        <begin position="496"/>
        <end position="515"/>
    </location>
</feature>
<evidence type="ECO:0000313" key="3">
    <source>
        <dbReference type="Proteomes" id="UP000540685"/>
    </source>
</evidence>
<feature type="transmembrane region" description="Helical" evidence="1">
    <location>
        <begin position="363"/>
        <end position="383"/>
    </location>
</feature>
<organism evidence="2 3">
    <name type="scientific">Streptosporangium becharense</name>
    <dbReference type="NCBI Taxonomy" id="1816182"/>
    <lineage>
        <taxon>Bacteria</taxon>
        <taxon>Bacillati</taxon>
        <taxon>Actinomycetota</taxon>
        <taxon>Actinomycetes</taxon>
        <taxon>Streptosporangiales</taxon>
        <taxon>Streptosporangiaceae</taxon>
        <taxon>Streptosporangium</taxon>
    </lineage>
</organism>
<dbReference type="EMBL" id="JACHMP010000001">
    <property type="protein sequence ID" value="MBB5819358.1"/>
    <property type="molecule type" value="Genomic_DNA"/>
</dbReference>
<feature type="transmembrane region" description="Helical" evidence="1">
    <location>
        <begin position="205"/>
        <end position="221"/>
    </location>
</feature>
<comment type="caution">
    <text evidence="2">The sequence shown here is derived from an EMBL/GenBank/DDBJ whole genome shotgun (WGS) entry which is preliminary data.</text>
</comment>